<comment type="caution">
    <text evidence="10">The sequence shown here is derived from an EMBL/GenBank/DDBJ whole genome shotgun (WGS) entry which is preliminary data.</text>
</comment>
<dbReference type="InterPro" id="IPR013087">
    <property type="entry name" value="Znf_C2H2_type"/>
</dbReference>
<gene>
    <name evidence="10" type="ORF">EC973_002845</name>
</gene>
<keyword evidence="5" id="KW-0862">Zinc</keyword>
<dbReference type="GO" id="GO:0000981">
    <property type="term" value="F:DNA-binding transcription factor activity, RNA polymerase II-specific"/>
    <property type="evidence" value="ECO:0007669"/>
    <property type="project" value="TreeGrafter"/>
</dbReference>
<evidence type="ECO:0000313" key="11">
    <source>
        <dbReference type="Proteomes" id="UP000605846"/>
    </source>
</evidence>
<evidence type="ECO:0000313" key="10">
    <source>
        <dbReference type="EMBL" id="KAF7722682.1"/>
    </source>
</evidence>
<dbReference type="PROSITE" id="PS50157">
    <property type="entry name" value="ZINC_FINGER_C2H2_2"/>
    <property type="match status" value="3"/>
</dbReference>
<evidence type="ECO:0000256" key="8">
    <source>
        <dbReference type="SAM" id="MobiDB-lite"/>
    </source>
</evidence>
<proteinExistence type="predicted"/>
<feature type="domain" description="C2H2-type" evidence="9">
    <location>
        <begin position="24"/>
        <end position="54"/>
    </location>
</feature>
<dbReference type="Proteomes" id="UP000605846">
    <property type="component" value="Unassembled WGS sequence"/>
</dbReference>
<evidence type="ECO:0000256" key="7">
    <source>
        <dbReference type="PROSITE-ProRule" id="PRU00042"/>
    </source>
</evidence>
<evidence type="ECO:0000256" key="2">
    <source>
        <dbReference type="ARBA" id="ARBA00022723"/>
    </source>
</evidence>
<keyword evidence="6" id="KW-0539">Nucleus</keyword>
<dbReference type="GO" id="GO:0008270">
    <property type="term" value="F:zinc ion binding"/>
    <property type="evidence" value="ECO:0007669"/>
    <property type="project" value="UniProtKB-KW"/>
</dbReference>
<evidence type="ECO:0000259" key="9">
    <source>
        <dbReference type="PROSITE" id="PS50157"/>
    </source>
</evidence>
<dbReference type="InterPro" id="IPR036236">
    <property type="entry name" value="Znf_C2H2_sf"/>
</dbReference>
<protein>
    <recommendedName>
        <fullName evidence="9">C2H2-type domain-containing protein</fullName>
    </recommendedName>
</protein>
<feature type="compositionally biased region" description="Basic and acidic residues" evidence="8">
    <location>
        <begin position="114"/>
        <end position="125"/>
    </location>
</feature>
<dbReference type="InterPro" id="IPR048420">
    <property type="entry name" value="Zap1-like_Znf1"/>
</dbReference>
<evidence type="ECO:0000256" key="5">
    <source>
        <dbReference type="ARBA" id="ARBA00022833"/>
    </source>
</evidence>
<dbReference type="EMBL" id="JABAYA010000182">
    <property type="protein sequence ID" value="KAF7722682.1"/>
    <property type="molecule type" value="Genomic_DNA"/>
</dbReference>
<dbReference type="AlphaFoldDB" id="A0A8H7EMM7"/>
<keyword evidence="3" id="KW-0677">Repeat</keyword>
<dbReference type="InterPro" id="IPR043359">
    <property type="entry name" value="GLI-like"/>
</dbReference>
<keyword evidence="4 7" id="KW-0863">Zinc-finger</keyword>
<evidence type="ECO:0000256" key="3">
    <source>
        <dbReference type="ARBA" id="ARBA00022737"/>
    </source>
</evidence>
<dbReference type="Pfam" id="PF21816">
    <property type="entry name" value="Zap1_zf1"/>
    <property type="match status" value="1"/>
</dbReference>
<evidence type="ECO:0000256" key="1">
    <source>
        <dbReference type="ARBA" id="ARBA00004123"/>
    </source>
</evidence>
<feature type="compositionally biased region" description="Acidic residues" evidence="8">
    <location>
        <begin position="283"/>
        <end position="295"/>
    </location>
</feature>
<accession>A0A8H7EMM7</accession>
<feature type="compositionally biased region" description="Basic and acidic residues" evidence="8">
    <location>
        <begin position="147"/>
        <end position="157"/>
    </location>
</feature>
<sequence length="295" mass="33443">MATTPSAPKSPIQQSSAPPLDAGLVCQWQDCMRTFPDHTALGTHLSEDHVGWKKGEYCCEWTRCSRQGIKCHNRFALMMHLRIHTGEKPFECVHPGCNQTFGRMDALMRHRKTEHGEEISTDVKGKSPANPARQVQRPSMKKKPKAPRADDHHADMKIKRRRLQESGQSLDVSDDSNDSLDEADLHPEHFPARADRYSTSAHRSSAPANGSSSINKYKLAKAKLQYILRENEMLNDEYAAAQKKLKRLRTERRVLLEALMAAEGDQGDDDEDDSPVKKRQERMEEDLQSVEESTT</sequence>
<evidence type="ECO:0000256" key="4">
    <source>
        <dbReference type="ARBA" id="ARBA00022771"/>
    </source>
</evidence>
<dbReference type="GO" id="GO:0000978">
    <property type="term" value="F:RNA polymerase II cis-regulatory region sequence-specific DNA binding"/>
    <property type="evidence" value="ECO:0007669"/>
    <property type="project" value="TreeGrafter"/>
</dbReference>
<keyword evidence="11" id="KW-1185">Reference proteome</keyword>
<organism evidence="10 11">
    <name type="scientific">Apophysomyces ossiformis</name>
    <dbReference type="NCBI Taxonomy" id="679940"/>
    <lineage>
        <taxon>Eukaryota</taxon>
        <taxon>Fungi</taxon>
        <taxon>Fungi incertae sedis</taxon>
        <taxon>Mucoromycota</taxon>
        <taxon>Mucoromycotina</taxon>
        <taxon>Mucoromycetes</taxon>
        <taxon>Mucorales</taxon>
        <taxon>Mucorineae</taxon>
        <taxon>Mucoraceae</taxon>
        <taxon>Apophysomyces</taxon>
    </lineage>
</organism>
<feature type="domain" description="C2H2-type" evidence="9">
    <location>
        <begin position="90"/>
        <end position="119"/>
    </location>
</feature>
<evidence type="ECO:0000256" key="6">
    <source>
        <dbReference type="ARBA" id="ARBA00023242"/>
    </source>
</evidence>
<feature type="compositionally biased region" description="Acidic residues" evidence="8">
    <location>
        <begin position="172"/>
        <end position="182"/>
    </location>
</feature>
<dbReference type="PROSITE" id="PS00028">
    <property type="entry name" value="ZINC_FINGER_C2H2_1"/>
    <property type="match status" value="2"/>
</dbReference>
<dbReference type="OrthoDB" id="3437960at2759"/>
<name>A0A8H7EMM7_9FUNG</name>
<dbReference type="SUPFAM" id="SSF57667">
    <property type="entry name" value="beta-beta-alpha zinc fingers"/>
    <property type="match status" value="2"/>
</dbReference>
<dbReference type="PANTHER" id="PTHR45718">
    <property type="entry name" value="TRANSCRIPTIONAL ACTIVATOR CUBITUS INTERRUPTUS"/>
    <property type="match status" value="1"/>
</dbReference>
<dbReference type="Gene3D" id="3.30.160.60">
    <property type="entry name" value="Classic Zinc Finger"/>
    <property type="match status" value="2"/>
</dbReference>
<reference evidence="10" key="1">
    <citation type="submission" date="2020-01" db="EMBL/GenBank/DDBJ databases">
        <title>Genome Sequencing of Three Apophysomyces-Like Fungal Strains Confirms a Novel Fungal Genus in the Mucoromycota with divergent Burkholderia-like Endosymbiotic Bacteria.</title>
        <authorList>
            <person name="Stajich J.E."/>
            <person name="Macias A.M."/>
            <person name="Carter-House D."/>
            <person name="Lovett B."/>
            <person name="Kasson L.R."/>
            <person name="Berry K."/>
            <person name="Grigoriev I."/>
            <person name="Chang Y."/>
            <person name="Spatafora J."/>
            <person name="Kasson M.T."/>
        </authorList>
    </citation>
    <scope>NUCLEOTIDE SEQUENCE</scope>
    <source>
        <strain evidence="10">NRRL A-21654</strain>
    </source>
</reference>
<feature type="domain" description="C2H2-type" evidence="9">
    <location>
        <begin position="62"/>
        <end position="89"/>
    </location>
</feature>
<feature type="region of interest" description="Disordered" evidence="8">
    <location>
        <begin position="112"/>
        <end position="184"/>
    </location>
</feature>
<dbReference type="PANTHER" id="PTHR45718:SF4">
    <property type="entry name" value="TRANSCRIPTIONAL ACTIVATOR CUBITUS INTERRUPTUS"/>
    <property type="match status" value="1"/>
</dbReference>
<dbReference type="GO" id="GO:0005634">
    <property type="term" value="C:nucleus"/>
    <property type="evidence" value="ECO:0007669"/>
    <property type="project" value="UniProtKB-SubCell"/>
</dbReference>
<keyword evidence="2" id="KW-0479">Metal-binding</keyword>
<feature type="region of interest" description="Disordered" evidence="8">
    <location>
        <begin position="259"/>
        <end position="295"/>
    </location>
</feature>
<comment type="subcellular location">
    <subcellularLocation>
        <location evidence="1">Nucleus</location>
    </subcellularLocation>
</comment>
<dbReference type="SMART" id="SM00355">
    <property type="entry name" value="ZnF_C2H2"/>
    <property type="match status" value="3"/>
</dbReference>